<reference evidence="12 13" key="1">
    <citation type="submission" date="2024-03" db="EMBL/GenBank/DDBJ databases">
        <authorList>
            <person name="Martinez-Hernandez J."/>
        </authorList>
    </citation>
    <scope>NUCLEOTIDE SEQUENCE [LARGE SCALE GENOMIC DNA]</scope>
</reference>
<keyword evidence="5" id="KW-0732">Signal</keyword>
<keyword evidence="4" id="KW-0812">Transmembrane</keyword>
<keyword evidence="8" id="KW-1133">Transmembrane helix</keyword>
<feature type="domain" description="Malectin-like" evidence="11">
    <location>
        <begin position="34"/>
        <end position="188"/>
    </location>
</feature>
<dbReference type="Gene3D" id="2.60.120.430">
    <property type="entry name" value="Galactose-binding lectin"/>
    <property type="match status" value="1"/>
</dbReference>
<evidence type="ECO:0000256" key="6">
    <source>
        <dbReference type="ARBA" id="ARBA00022741"/>
    </source>
</evidence>
<dbReference type="EMBL" id="CAXHTB010000003">
    <property type="protein sequence ID" value="CAL0303786.1"/>
    <property type="molecule type" value="Genomic_DNA"/>
</dbReference>
<gene>
    <name evidence="12" type="ORF">LLUT_LOCUS4846</name>
</gene>
<dbReference type="GO" id="GO:0004674">
    <property type="term" value="F:protein serine/threonine kinase activity"/>
    <property type="evidence" value="ECO:0007669"/>
    <property type="project" value="UniProtKB-KW"/>
</dbReference>
<dbReference type="Pfam" id="PF12819">
    <property type="entry name" value="Malectin_like"/>
    <property type="match status" value="1"/>
</dbReference>
<dbReference type="PANTHER" id="PTHR34590:SF10">
    <property type="entry name" value="RECEPTOR-LIKE PROTEIN KINASE HERK 1"/>
    <property type="match status" value="1"/>
</dbReference>
<dbReference type="GO" id="GO:0016020">
    <property type="term" value="C:membrane"/>
    <property type="evidence" value="ECO:0007669"/>
    <property type="project" value="UniProtKB-SubCell"/>
</dbReference>
<comment type="caution">
    <text evidence="12">The sequence shown here is derived from an EMBL/GenBank/DDBJ whole genome shotgun (WGS) entry which is preliminary data.</text>
</comment>
<evidence type="ECO:0000259" key="11">
    <source>
        <dbReference type="Pfam" id="PF12819"/>
    </source>
</evidence>
<dbReference type="GO" id="GO:0004714">
    <property type="term" value="F:transmembrane receptor protein tyrosine kinase activity"/>
    <property type="evidence" value="ECO:0007669"/>
    <property type="project" value="InterPro"/>
</dbReference>
<keyword evidence="2" id="KW-0723">Serine/threonine-protein kinase</keyword>
<keyword evidence="13" id="KW-1185">Reference proteome</keyword>
<evidence type="ECO:0000256" key="10">
    <source>
        <dbReference type="ARBA" id="ARBA00023180"/>
    </source>
</evidence>
<keyword evidence="10" id="KW-0325">Glycoprotein</keyword>
<name>A0AAV1W3I3_LUPLU</name>
<keyword evidence="2" id="KW-0418">Kinase</keyword>
<dbReference type="PANTHER" id="PTHR34590">
    <property type="entry name" value="OS03G0124300 PROTEIN-RELATED"/>
    <property type="match status" value="1"/>
</dbReference>
<dbReference type="FunFam" id="2.60.120.430:FF:000005">
    <property type="entry name" value="Putative receptor-like protein kinase"/>
    <property type="match status" value="1"/>
</dbReference>
<keyword evidence="3" id="KW-0808">Transferase</keyword>
<proteinExistence type="predicted"/>
<dbReference type="InterPro" id="IPR024788">
    <property type="entry name" value="Malectin-like_Carb-bd_dom"/>
</dbReference>
<evidence type="ECO:0000313" key="12">
    <source>
        <dbReference type="EMBL" id="CAL0303786.1"/>
    </source>
</evidence>
<keyword evidence="6" id="KW-0547">Nucleotide-binding</keyword>
<evidence type="ECO:0000256" key="1">
    <source>
        <dbReference type="ARBA" id="ARBA00004479"/>
    </source>
</evidence>
<keyword evidence="7" id="KW-0067">ATP-binding</keyword>
<evidence type="ECO:0000313" key="13">
    <source>
        <dbReference type="Proteomes" id="UP001497480"/>
    </source>
</evidence>
<keyword evidence="9" id="KW-0472">Membrane</keyword>
<accession>A0AAV1W3I3</accession>
<evidence type="ECO:0000256" key="2">
    <source>
        <dbReference type="ARBA" id="ARBA00022527"/>
    </source>
</evidence>
<evidence type="ECO:0000256" key="4">
    <source>
        <dbReference type="ARBA" id="ARBA00022692"/>
    </source>
</evidence>
<dbReference type="GO" id="GO:0005524">
    <property type="term" value="F:ATP binding"/>
    <property type="evidence" value="ECO:0007669"/>
    <property type="project" value="UniProtKB-KW"/>
</dbReference>
<dbReference type="InterPro" id="IPR045272">
    <property type="entry name" value="ANXUR1/2-like"/>
</dbReference>
<protein>
    <recommendedName>
        <fullName evidence="11">Malectin-like domain-containing protein</fullName>
    </recommendedName>
</protein>
<dbReference type="AlphaFoldDB" id="A0AAV1W3I3"/>
<dbReference type="Proteomes" id="UP001497480">
    <property type="component" value="Unassembled WGS sequence"/>
</dbReference>
<sequence>MKFIASRTKPHYACPFILVNGSYALYTPPDSYLIACGSSQNITFQGHTFVPDSQHSSLVSKTGNSFIASSNSSTTPFPIYDSARIFTDKASYRFEIQQEGRHWVRLYFSLIPNSGHNLASASITMVTDDFVLLSNFTFRNYNGSYMFKEYLVNVTSDTLTVTFIPSNGSVAFVNGIEVVSMPDELFVDQALALNPTTPFSGLSELAFETVIA</sequence>
<evidence type="ECO:0000256" key="5">
    <source>
        <dbReference type="ARBA" id="ARBA00022729"/>
    </source>
</evidence>
<evidence type="ECO:0000256" key="9">
    <source>
        <dbReference type="ARBA" id="ARBA00023136"/>
    </source>
</evidence>
<evidence type="ECO:0000256" key="7">
    <source>
        <dbReference type="ARBA" id="ARBA00022840"/>
    </source>
</evidence>
<comment type="subcellular location">
    <subcellularLocation>
        <location evidence="1">Membrane</location>
        <topology evidence="1">Single-pass type I membrane protein</topology>
    </subcellularLocation>
</comment>
<evidence type="ECO:0000256" key="3">
    <source>
        <dbReference type="ARBA" id="ARBA00022679"/>
    </source>
</evidence>
<organism evidence="12 13">
    <name type="scientific">Lupinus luteus</name>
    <name type="common">European yellow lupine</name>
    <dbReference type="NCBI Taxonomy" id="3873"/>
    <lineage>
        <taxon>Eukaryota</taxon>
        <taxon>Viridiplantae</taxon>
        <taxon>Streptophyta</taxon>
        <taxon>Embryophyta</taxon>
        <taxon>Tracheophyta</taxon>
        <taxon>Spermatophyta</taxon>
        <taxon>Magnoliopsida</taxon>
        <taxon>eudicotyledons</taxon>
        <taxon>Gunneridae</taxon>
        <taxon>Pentapetalae</taxon>
        <taxon>rosids</taxon>
        <taxon>fabids</taxon>
        <taxon>Fabales</taxon>
        <taxon>Fabaceae</taxon>
        <taxon>Papilionoideae</taxon>
        <taxon>50 kb inversion clade</taxon>
        <taxon>genistoids sensu lato</taxon>
        <taxon>core genistoids</taxon>
        <taxon>Genisteae</taxon>
        <taxon>Lupinus</taxon>
    </lineage>
</organism>
<evidence type="ECO:0000256" key="8">
    <source>
        <dbReference type="ARBA" id="ARBA00022989"/>
    </source>
</evidence>